<protein>
    <submittedName>
        <fullName evidence="1">TetR/AcrR family transcriptional regulator</fullName>
    </submittedName>
</protein>
<organism evidence="1 2">
    <name type="scientific">Streptomyces scabichelini</name>
    <dbReference type="NCBI Taxonomy" id="2711217"/>
    <lineage>
        <taxon>Bacteria</taxon>
        <taxon>Bacillati</taxon>
        <taxon>Actinomycetota</taxon>
        <taxon>Actinomycetes</taxon>
        <taxon>Kitasatosporales</taxon>
        <taxon>Streptomycetaceae</taxon>
        <taxon>Streptomyces</taxon>
    </lineage>
</organism>
<dbReference type="EMBL" id="JAAKZY010000107">
    <property type="protein sequence ID" value="NGO11542.1"/>
    <property type="molecule type" value="Genomic_DNA"/>
</dbReference>
<comment type="caution">
    <text evidence="1">The sequence shown here is derived from an EMBL/GenBank/DDBJ whole genome shotgun (WGS) entry which is preliminary data.</text>
</comment>
<accession>A0A6G4VBP0</accession>
<reference evidence="1 2" key="1">
    <citation type="submission" date="2020-02" db="EMBL/GenBank/DDBJ databases">
        <title>Whole-genome analyses of novel actinobacteria.</title>
        <authorList>
            <person name="Sahin N."/>
            <person name="Gencbay T."/>
        </authorList>
    </citation>
    <scope>NUCLEOTIDE SEQUENCE [LARGE SCALE GENOMIC DNA]</scope>
    <source>
        <strain evidence="1 2">HC44</strain>
    </source>
</reference>
<sequence length="28" mass="3008">VGQRSPESAIAVLDHRLDRIFRTGDAAG</sequence>
<keyword evidence="2" id="KW-1185">Reference proteome</keyword>
<feature type="non-terminal residue" evidence="1">
    <location>
        <position position="1"/>
    </location>
</feature>
<proteinExistence type="predicted"/>
<dbReference type="Proteomes" id="UP000472335">
    <property type="component" value="Unassembled WGS sequence"/>
</dbReference>
<gene>
    <name evidence="1" type="ORF">G5C60_29100</name>
</gene>
<evidence type="ECO:0000313" key="1">
    <source>
        <dbReference type="EMBL" id="NGO11542.1"/>
    </source>
</evidence>
<name>A0A6G4VBP0_9ACTN</name>
<evidence type="ECO:0000313" key="2">
    <source>
        <dbReference type="Proteomes" id="UP000472335"/>
    </source>
</evidence>
<dbReference type="AlphaFoldDB" id="A0A6G4VBP0"/>